<feature type="compositionally biased region" description="Polar residues" evidence="1">
    <location>
        <begin position="120"/>
        <end position="131"/>
    </location>
</feature>
<accession>A0ABQ6JC61</accession>
<dbReference type="PANTHER" id="PTHR46663:SF2">
    <property type="entry name" value="GGDEF DOMAIN-CONTAINING PROTEIN"/>
    <property type="match status" value="1"/>
</dbReference>
<dbReference type="InterPro" id="IPR052163">
    <property type="entry name" value="DGC-Regulatory_Protein"/>
</dbReference>
<evidence type="ECO:0000313" key="5">
    <source>
        <dbReference type="Proteomes" id="UP001157017"/>
    </source>
</evidence>
<name>A0ABQ6JC61_9ACTN</name>
<protein>
    <recommendedName>
        <fullName evidence="3">GGDEF domain-containing protein</fullName>
    </recommendedName>
</protein>
<comment type="caution">
    <text evidence="4">The sequence shown here is derived from an EMBL/GenBank/DDBJ whole genome shotgun (WGS) entry which is preliminary data.</text>
</comment>
<keyword evidence="5" id="KW-1185">Reference proteome</keyword>
<feature type="transmembrane region" description="Helical" evidence="2">
    <location>
        <begin position="6"/>
        <end position="29"/>
    </location>
</feature>
<gene>
    <name evidence="4" type="ORF">GCM10025868_10030</name>
</gene>
<dbReference type="CDD" id="cd01949">
    <property type="entry name" value="GGDEF"/>
    <property type="match status" value="1"/>
</dbReference>
<proteinExistence type="predicted"/>
<feature type="region of interest" description="Disordered" evidence="1">
    <location>
        <begin position="112"/>
        <end position="148"/>
    </location>
</feature>
<keyword evidence="2" id="KW-0812">Transmembrane</keyword>
<sequence>MNGIALWLTVAFAVCSALAAAALVVLLVARDRERHRMARRDPLTRLGNRTMLAEEAERVLGGIADMDGDGSHGPALLLVDLDGFKDVNDTLGHAAGDEVLVEVAQRWWRRPGPTRWSPASAATSSRCSSPGRSAPEVPWCGRSGSWAA</sequence>
<dbReference type="Proteomes" id="UP001157017">
    <property type="component" value="Unassembled WGS sequence"/>
</dbReference>
<evidence type="ECO:0000256" key="1">
    <source>
        <dbReference type="SAM" id="MobiDB-lite"/>
    </source>
</evidence>
<feature type="domain" description="GGDEF" evidence="3">
    <location>
        <begin position="72"/>
        <end position="148"/>
    </location>
</feature>
<dbReference type="InterPro" id="IPR043128">
    <property type="entry name" value="Rev_trsase/Diguanyl_cyclase"/>
</dbReference>
<dbReference type="InterPro" id="IPR029787">
    <property type="entry name" value="Nucleotide_cyclase"/>
</dbReference>
<organism evidence="4 5">
    <name type="scientific">Angustibacter aerolatus</name>
    <dbReference type="NCBI Taxonomy" id="1162965"/>
    <lineage>
        <taxon>Bacteria</taxon>
        <taxon>Bacillati</taxon>
        <taxon>Actinomycetota</taxon>
        <taxon>Actinomycetes</taxon>
        <taxon>Kineosporiales</taxon>
        <taxon>Kineosporiaceae</taxon>
    </lineage>
</organism>
<dbReference type="InterPro" id="IPR000160">
    <property type="entry name" value="GGDEF_dom"/>
</dbReference>
<dbReference type="NCBIfam" id="TIGR00254">
    <property type="entry name" value="GGDEF"/>
    <property type="match status" value="1"/>
</dbReference>
<dbReference type="EMBL" id="BSUZ01000001">
    <property type="protein sequence ID" value="GMA85753.1"/>
    <property type="molecule type" value="Genomic_DNA"/>
</dbReference>
<dbReference type="SMART" id="SM00267">
    <property type="entry name" value="GGDEF"/>
    <property type="match status" value="1"/>
</dbReference>
<keyword evidence="2" id="KW-0472">Membrane</keyword>
<evidence type="ECO:0000313" key="4">
    <source>
        <dbReference type="EMBL" id="GMA85753.1"/>
    </source>
</evidence>
<dbReference type="Gene3D" id="3.30.70.270">
    <property type="match status" value="1"/>
</dbReference>
<reference evidence="5" key="1">
    <citation type="journal article" date="2019" name="Int. J. Syst. Evol. Microbiol.">
        <title>The Global Catalogue of Microorganisms (GCM) 10K type strain sequencing project: providing services to taxonomists for standard genome sequencing and annotation.</title>
        <authorList>
            <consortium name="The Broad Institute Genomics Platform"/>
            <consortium name="The Broad Institute Genome Sequencing Center for Infectious Disease"/>
            <person name="Wu L."/>
            <person name="Ma J."/>
        </authorList>
    </citation>
    <scope>NUCLEOTIDE SEQUENCE [LARGE SCALE GENOMIC DNA]</scope>
    <source>
        <strain evidence="5">NBRC 108730</strain>
    </source>
</reference>
<evidence type="ECO:0000259" key="3">
    <source>
        <dbReference type="PROSITE" id="PS50887"/>
    </source>
</evidence>
<dbReference type="SUPFAM" id="SSF55073">
    <property type="entry name" value="Nucleotide cyclase"/>
    <property type="match status" value="1"/>
</dbReference>
<evidence type="ECO:0000256" key="2">
    <source>
        <dbReference type="SAM" id="Phobius"/>
    </source>
</evidence>
<dbReference type="PROSITE" id="PS50887">
    <property type="entry name" value="GGDEF"/>
    <property type="match status" value="1"/>
</dbReference>
<dbReference type="PANTHER" id="PTHR46663">
    <property type="entry name" value="DIGUANYLATE CYCLASE DGCT-RELATED"/>
    <property type="match status" value="1"/>
</dbReference>
<keyword evidence="2" id="KW-1133">Transmembrane helix</keyword>
<dbReference type="Pfam" id="PF00990">
    <property type="entry name" value="GGDEF"/>
    <property type="match status" value="1"/>
</dbReference>